<gene>
    <name evidence="4" type="ORF">SAMN05421842_10431</name>
</gene>
<dbReference type="FunFam" id="3.40.50.720:FF:000173">
    <property type="entry name" value="3-oxoacyl-[acyl-carrier protein] reductase"/>
    <property type="match status" value="1"/>
</dbReference>
<dbReference type="Pfam" id="PF13561">
    <property type="entry name" value="adh_short_C2"/>
    <property type="match status" value="1"/>
</dbReference>
<dbReference type="OrthoDB" id="9803333at2"/>
<protein>
    <submittedName>
        <fullName evidence="4">3-oxoacyl-[acyl-carrier protein] reductase</fullName>
    </submittedName>
</protein>
<name>A0A1I1JH66_9CLOT</name>
<dbReference type="PRINTS" id="PR00080">
    <property type="entry name" value="SDRFAMILY"/>
</dbReference>
<dbReference type="PROSITE" id="PS00061">
    <property type="entry name" value="ADH_SHORT"/>
    <property type="match status" value="1"/>
</dbReference>
<evidence type="ECO:0000256" key="3">
    <source>
        <dbReference type="ARBA" id="ARBA00023221"/>
    </source>
</evidence>
<keyword evidence="5" id="KW-1185">Reference proteome</keyword>
<keyword evidence="3" id="KW-0753">Steroid metabolism</keyword>
<dbReference type="STRING" id="119641.SAMN05421842_10431"/>
<dbReference type="PANTHER" id="PTHR42879">
    <property type="entry name" value="3-OXOACYL-(ACYL-CARRIER-PROTEIN) REDUCTASE"/>
    <property type="match status" value="1"/>
</dbReference>
<evidence type="ECO:0000256" key="1">
    <source>
        <dbReference type="ARBA" id="ARBA00006484"/>
    </source>
</evidence>
<sequence length="266" mass="29053">MYKNMEGQIAVITGGGSGIGRDICIEFAKCGVKVMVTGRRESNINETKKLIEDLNGYAETYKMDVSNKENVESVFEEIYNKHGKIDILINNAGLSTPPTFCTNMSDSDWDGLIKTHLYGAFYCSRACSKFMKNNNYGRIVNMSSIAGVFGFVGNINYSTAKTALVGFTYSLAKELGQYGITVNAIQPGIIRTSMTERALDALEVKFANETPLKRIGEPKDIASAASFFCSPNSGFITGVIMRVDGGYILNSGMDLLMMQTCSGEQE</sequence>
<reference evidence="4 5" key="1">
    <citation type="submission" date="2016-10" db="EMBL/GenBank/DDBJ databases">
        <authorList>
            <person name="de Groot N.N."/>
        </authorList>
    </citation>
    <scope>NUCLEOTIDE SEQUENCE [LARGE SCALE GENOMIC DNA]</scope>
    <source>
        <strain evidence="4 5">DSM 12992</strain>
    </source>
</reference>
<dbReference type="Gene3D" id="3.40.50.720">
    <property type="entry name" value="NAD(P)-binding Rossmann-like Domain"/>
    <property type="match status" value="1"/>
</dbReference>
<accession>A0A1I1JH66</accession>
<evidence type="ECO:0000256" key="2">
    <source>
        <dbReference type="ARBA" id="ARBA00023002"/>
    </source>
</evidence>
<evidence type="ECO:0000313" key="4">
    <source>
        <dbReference type="EMBL" id="SFC47884.1"/>
    </source>
</evidence>
<dbReference type="AlphaFoldDB" id="A0A1I1JH66"/>
<dbReference type="NCBIfam" id="NF009466">
    <property type="entry name" value="PRK12826.1-2"/>
    <property type="match status" value="1"/>
</dbReference>
<dbReference type="GO" id="GO:0032787">
    <property type="term" value="P:monocarboxylic acid metabolic process"/>
    <property type="evidence" value="ECO:0007669"/>
    <property type="project" value="UniProtKB-ARBA"/>
</dbReference>
<dbReference type="GO" id="GO:0008202">
    <property type="term" value="P:steroid metabolic process"/>
    <property type="evidence" value="ECO:0007669"/>
    <property type="project" value="UniProtKB-KW"/>
</dbReference>
<evidence type="ECO:0000313" key="5">
    <source>
        <dbReference type="Proteomes" id="UP000199263"/>
    </source>
</evidence>
<dbReference type="SUPFAM" id="SSF51735">
    <property type="entry name" value="NAD(P)-binding Rossmann-fold domains"/>
    <property type="match status" value="1"/>
</dbReference>
<dbReference type="InterPro" id="IPR036291">
    <property type="entry name" value="NAD(P)-bd_dom_sf"/>
</dbReference>
<dbReference type="Proteomes" id="UP000199263">
    <property type="component" value="Unassembled WGS sequence"/>
</dbReference>
<dbReference type="RefSeq" id="WP_090089002.1">
    <property type="nucleotide sequence ID" value="NZ_FOMG01000004.1"/>
</dbReference>
<dbReference type="InterPro" id="IPR020904">
    <property type="entry name" value="Sc_DH/Rdtase_CS"/>
</dbReference>
<dbReference type="PRINTS" id="PR00081">
    <property type="entry name" value="GDHRDH"/>
</dbReference>
<organism evidence="4 5">
    <name type="scientific">Clostridium uliginosum</name>
    <dbReference type="NCBI Taxonomy" id="119641"/>
    <lineage>
        <taxon>Bacteria</taxon>
        <taxon>Bacillati</taxon>
        <taxon>Bacillota</taxon>
        <taxon>Clostridia</taxon>
        <taxon>Eubacteriales</taxon>
        <taxon>Clostridiaceae</taxon>
        <taxon>Clostridium</taxon>
    </lineage>
</organism>
<dbReference type="PANTHER" id="PTHR42879:SF2">
    <property type="entry name" value="3-OXOACYL-[ACYL-CARRIER-PROTEIN] REDUCTASE FABG"/>
    <property type="match status" value="1"/>
</dbReference>
<keyword evidence="2" id="KW-0560">Oxidoreductase</keyword>
<comment type="similarity">
    <text evidence="1">Belongs to the short-chain dehydrogenases/reductases (SDR) family.</text>
</comment>
<dbReference type="EMBL" id="FOMG01000004">
    <property type="protein sequence ID" value="SFC47884.1"/>
    <property type="molecule type" value="Genomic_DNA"/>
</dbReference>
<dbReference type="GO" id="GO:0016491">
    <property type="term" value="F:oxidoreductase activity"/>
    <property type="evidence" value="ECO:0007669"/>
    <property type="project" value="UniProtKB-KW"/>
</dbReference>
<proteinExistence type="inferred from homology"/>
<dbReference type="InterPro" id="IPR050259">
    <property type="entry name" value="SDR"/>
</dbReference>
<dbReference type="InterPro" id="IPR002347">
    <property type="entry name" value="SDR_fam"/>
</dbReference>
<keyword evidence="3" id="KW-0443">Lipid metabolism</keyword>